<evidence type="ECO:0000313" key="2">
    <source>
        <dbReference type="EMBL" id="MCE8053816.1"/>
    </source>
</evidence>
<protein>
    <submittedName>
        <fullName evidence="2">Universal stress protein</fullName>
    </submittedName>
</protein>
<gene>
    <name evidence="2" type="ORF">HOP61_21195</name>
</gene>
<dbReference type="Proteomes" id="UP001320178">
    <property type="component" value="Unassembled WGS sequence"/>
</dbReference>
<accession>A0AAW4Z2H6</accession>
<reference evidence="2" key="2">
    <citation type="journal article" date="2021" name="Front. Microbiol.">
        <title>Aerobic Denitrification and Heterotrophic Sulfur Oxidation in the Genus Halomonas Revealed by Six Novel Species Characterizations and Genome-Based Analysis.</title>
        <authorList>
            <person name="Wang L."/>
            <person name="Shao Z."/>
        </authorList>
    </citation>
    <scope>NUCLEOTIDE SEQUENCE</scope>
    <source>
        <strain evidence="2">MCCC 1A05776</strain>
    </source>
</reference>
<dbReference type="Pfam" id="PF00582">
    <property type="entry name" value="Usp"/>
    <property type="match status" value="1"/>
</dbReference>
<dbReference type="CDD" id="cd00293">
    <property type="entry name" value="USP-like"/>
    <property type="match status" value="1"/>
</dbReference>
<evidence type="ECO:0000259" key="1">
    <source>
        <dbReference type="Pfam" id="PF00582"/>
    </source>
</evidence>
<reference evidence="2" key="1">
    <citation type="submission" date="2020-05" db="EMBL/GenBank/DDBJ databases">
        <authorList>
            <person name="Wang L."/>
            <person name="Shao Z."/>
        </authorList>
    </citation>
    <scope>NUCLEOTIDE SEQUENCE</scope>
    <source>
        <strain evidence="2">MCCC 1A05776</strain>
    </source>
</reference>
<evidence type="ECO:0000313" key="3">
    <source>
        <dbReference type="Proteomes" id="UP001320178"/>
    </source>
</evidence>
<dbReference type="SUPFAM" id="SSF52402">
    <property type="entry name" value="Adenine nucleotide alpha hydrolases-like"/>
    <property type="match status" value="1"/>
</dbReference>
<dbReference type="RefSeq" id="WP_234240907.1">
    <property type="nucleotide sequence ID" value="NZ_JABFTS010000015.1"/>
</dbReference>
<name>A0AAW4Z2H6_9GAMM</name>
<dbReference type="Gene3D" id="3.40.50.12370">
    <property type="match status" value="1"/>
</dbReference>
<organism evidence="2 3">
    <name type="scientific">Billgrantia desiderata</name>
    <dbReference type="NCBI Taxonomy" id="52021"/>
    <lineage>
        <taxon>Bacteria</taxon>
        <taxon>Pseudomonadati</taxon>
        <taxon>Pseudomonadota</taxon>
        <taxon>Gammaproteobacteria</taxon>
        <taxon>Oceanospirillales</taxon>
        <taxon>Halomonadaceae</taxon>
        <taxon>Billgrantia</taxon>
    </lineage>
</organism>
<proteinExistence type="predicted"/>
<dbReference type="AlphaFoldDB" id="A0AAW4Z2H6"/>
<dbReference type="InterPro" id="IPR006016">
    <property type="entry name" value="UspA"/>
</dbReference>
<sequence>MSTEDAPTHGGQVSENGTALEAARVLALLDASRHSLGALTAAVNLASLRHAELVALYVEDMDLLRCAAFPFSCEIGAQSGLSRPLTPDSLETSIARQLQRVHQALAGAVAGRSLRHRLEVARGQVVSAALTMAAPEDVLVLGKAGTTERWGTRLGSTSRRLIMEAPCTVLLWDERHPFKRGPLRWLRPVAGESEAPPAMAEWLAALFEDGAPLPVSHAYELERALAHANAGGLLLHRSELESLLNEDSELIARVPLPILVVP</sequence>
<dbReference type="EMBL" id="JABFTS010000015">
    <property type="protein sequence ID" value="MCE8053816.1"/>
    <property type="molecule type" value="Genomic_DNA"/>
</dbReference>
<comment type="caution">
    <text evidence="2">The sequence shown here is derived from an EMBL/GenBank/DDBJ whole genome shotgun (WGS) entry which is preliminary data.</text>
</comment>
<feature type="domain" description="UspA" evidence="1">
    <location>
        <begin position="24"/>
        <end position="171"/>
    </location>
</feature>